<keyword evidence="1" id="KW-1133">Transmembrane helix</keyword>
<evidence type="ECO:0000256" key="1">
    <source>
        <dbReference type="SAM" id="Phobius"/>
    </source>
</evidence>
<keyword evidence="1" id="KW-0472">Membrane</keyword>
<feature type="transmembrane region" description="Helical" evidence="1">
    <location>
        <begin position="55"/>
        <end position="75"/>
    </location>
</feature>
<name>A0A7C8ZP21_OPUST</name>
<sequence>MHSTLLALITKIEQKEKKTRLLRLCGEDLSHLVQRHRFSPVYFLRTITPRMDSDLKLIMCLILFRMILFYLTIMFKSESMTLLLLPDHRSFLWRELYPR</sequence>
<dbReference type="AlphaFoldDB" id="A0A7C8ZP21"/>
<keyword evidence="1" id="KW-0812">Transmembrane</keyword>
<reference evidence="2" key="2">
    <citation type="submission" date="2020-07" db="EMBL/GenBank/DDBJ databases">
        <authorList>
            <person name="Vera ALvarez R."/>
            <person name="Arias-Moreno D.M."/>
            <person name="Jimenez-Jacinto V."/>
            <person name="Jimenez-Bremont J.F."/>
            <person name="Swaminathan K."/>
            <person name="Moose S.P."/>
            <person name="Guerrero-Gonzalez M.L."/>
            <person name="Marino-Ramirez L."/>
            <person name="Landsman D."/>
            <person name="Rodriguez-Kessler M."/>
            <person name="Delgado-Sanchez P."/>
        </authorList>
    </citation>
    <scope>NUCLEOTIDE SEQUENCE</scope>
    <source>
        <tissue evidence="2">Cladode</tissue>
    </source>
</reference>
<protein>
    <submittedName>
        <fullName evidence="2">Uncharacterized protein</fullName>
    </submittedName>
</protein>
<dbReference type="EMBL" id="GISG01151419">
    <property type="protein sequence ID" value="MBA4647656.1"/>
    <property type="molecule type" value="Transcribed_RNA"/>
</dbReference>
<evidence type="ECO:0000313" key="2">
    <source>
        <dbReference type="EMBL" id="MBA4647656.1"/>
    </source>
</evidence>
<proteinExistence type="predicted"/>
<reference evidence="2" key="1">
    <citation type="journal article" date="2013" name="J. Plant Res.">
        <title>Effect of fungi and light on seed germination of three Opuntia species from semiarid lands of central Mexico.</title>
        <authorList>
            <person name="Delgado-Sanchez P."/>
            <person name="Jimenez-Bremont J.F."/>
            <person name="Guerrero-Gonzalez Mde L."/>
            <person name="Flores J."/>
        </authorList>
    </citation>
    <scope>NUCLEOTIDE SEQUENCE</scope>
    <source>
        <tissue evidence="2">Cladode</tissue>
    </source>
</reference>
<accession>A0A7C8ZP21</accession>
<organism evidence="2">
    <name type="scientific">Opuntia streptacantha</name>
    <name type="common">Prickly pear cactus</name>
    <name type="synonym">Opuntia cardona</name>
    <dbReference type="NCBI Taxonomy" id="393608"/>
    <lineage>
        <taxon>Eukaryota</taxon>
        <taxon>Viridiplantae</taxon>
        <taxon>Streptophyta</taxon>
        <taxon>Embryophyta</taxon>
        <taxon>Tracheophyta</taxon>
        <taxon>Spermatophyta</taxon>
        <taxon>Magnoliopsida</taxon>
        <taxon>eudicotyledons</taxon>
        <taxon>Gunneridae</taxon>
        <taxon>Pentapetalae</taxon>
        <taxon>Caryophyllales</taxon>
        <taxon>Cactineae</taxon>
        <taxon>Cactaceae</taxon>
        <taxon>Opuntioideae</taxon>
        <taxon>Opuntia</taxon>
    </lineage>
</organism>